<dbReference type="EMBL" id="JBHSKF010000001">
    <property type="protein sequence ID" value="MFC5285451.1"/>
    <property type="molecule type" value="Genomic_DNA"/>
</dbReference>
<dbReference type="InterPro" id="IPR038377">
    <property type="entry name" value="Na/Glc_symporter_sf"/>
</dbReference>
<evidence type="ECO:0000313" key="12">
    <source>
        <dbReference type="Proteomes" id="UP001596157"/>
    </source>
</evidence>
<evidence type="ECO:0000256" key="3">
    <source>
        <dbReference type="ARBA" id="ARBA00022448"/>
    </source>
</evidence>
<evidence type="ECO:0000256" key="6">
    <source>
        <dbReference type="ARBA" id="ARBA00022847"/>
    </source>
</evidence>
<feature type="transmembrane region" description="Helical" evidence="10">
    <location>
        <begin position="6"/>
        <end position="23"/>
    </location>
</feature>
<keyword evidence="8 10" id="KW-0472">Membrane</keyword>
<feature type="transmembrane region" description="Helical" evidence="10">
    <location>
        <begin position="312"/>
        <end position="334"/>
    </location>
</feature>
<dbReference type="Pfam" id="PF00474">
    <property type="entry name" value="SSF"/>
    <property type="match status" value="2"/>
</dbReference>
<feature type="transmembrane region" description="Helical" evidence="10">
    <location>
        <begin position="156"/>
        <end position="177"/>
    </location>
</feature>
<feature type="transmembrane region" description="Helical" evidence="10">
    <location>
        <begin position="48"/>
        <end position="69"/>
    </location>
</feature>
<dbReference type="InterPro" id="IPR050277">
    <property type="entry name" value="Sodium:Solute_Symporter"/>
</dbReference>
<evidence type="ECO:0000256" key="4">
    <source>
        <dbReference type="ARBA" id="ARBA00022475"/>
    </source>
</evidence>
<evidence type="ECO:0000256" key="9">
    <source>
        <dbReference type="RuleBase" id="RU362091"/>
    </source>
</evidence>
<feature type="transmembrane region" description="Helical" evidence="10">
    <location>
        <begin position="492"/>
        <end position="512"/>
    </location>
</feature>
<keyword evidence="3" id="KW-0813">Transport</keyword>
<evidence type="ECO:0000256" key="7">
    <source>
        <dbReference type="ARBA" id="ARBA00022989"/>
    </source>
</evidence>
<keyword evidence="5 10" id="KW-0812">Transmembrane</keyword>
<dbReference type="PROSITE" id="PS50283">
    <property type="entry name" value="NA_SOLUT_SYMP_3"/>
    <property type="match status" value="1"/>
</dbReference>
<gene>
    <name evidence="11" type="ORF">ACFPM7_00145</name>
</gene>
<accession>A0ABW0EGU3</accession>
<comment type="subcellular location">
    <subcellularLocation>
        <location evidence="1">Cell membrane</location>
        <topology evidence="1">Multi-pass membrane protein</topology>
    </subcellularLocation>
</comment>
<organism evidence="11 12">
    <name type="scientific">Actinokineospora guangxiensis</name>
    <dbReference type="NCBI Taxonomy" id="1490288"/>
    <lineage>
        <taxon>Bacteria</taxon>
        <taxon>Bacillati</taxon>
        <taxon>Actinomycetota</taxon>
        <taxon>Actinomycetes</taxon>
        <taxon>Pseudonocardiales</taxon>
        <taxon>Pseudonocardiaceae</taxon>
        <taxon>Actinokineospora</taxon>
    </lineage>
</organism>
<feature type="transmembrane region" description="Helical" evidence="10">
    <location>
        <begin position="438"/>
        <end position="457"/>
    </location>
</feature>
<evidence type="ECO:0000256" key="5">
    <source>
        <dbReference type="ARBA" id="ARBA00022692"/>
    </source>
</evidence>
<dbReference type="PANTHER" id="PTHR48086">
    <property type="entry name" value="SODIUM/PROLINE SYMPORTER-RELATED"/>
    <property type="match status" value="1"/>
</dbReference>
<evidence type="ECO:0000256" key="1">
    <source>
        <dbReference type="ARBA" id="ARBA00004651"/>
    </source>
</evidence>
<comment type="similarity">
    <text evidence="2 9">Belongs to the sodium:solute symporter (SSF) (TC 2.A.21) family.</text>
</comment>
<feature type="transmembrane region" description="Helical" evidence="10">
    <location>
        <begin position="463"/>
        <end position="485"/>
    </location>
</feature>
<feature type="transmembrane region" description="Helical" evidence="10">
    <location>
        <begin position="118"/>
        <end position="136"/>
    </location>
</feature>
<feature type="transmembrane region" description="Helical" evidence="10">
    <location>
        <begin position="189"/>
        <end position="212"/>
    </location>
</feature>
<evidence type="ECO:0000256" key="10">
    <source>
        <dbReference type="SAM" id="Phobius"/>
    </source>
</evidence>
<feature type="transmembrane region" description="Helical" evidence="10">
    <location>
        <begin position="524"/>
        <end position="544"/>
    </location>
</feature>
<feature type="transmembrane region" description="Helical" evidence="10">
    <location>
        <begin position="398"/>
        <end position="426"/>
    </location>
</feature>
<proteinExistence type="inferred from homology"/>
<sequence>MDFNIWATAGIVLVSAVTFALGFRSSRQANTTQDFLVARRTVRSRRNAAAVSGEYLSAASFLGVAGLVLKDGADALWYPIGFTAGYLALMLFVAAPLRRSGAYTLPDFCEFRLRSAGLRRLAAVFVIFIGMLYMVPQLQGAGLTVRHILPGVPTQVGAAVVAVLVVANVVGGGMRAITLVQAFQYWVKLFAIAAPAFVLCALFIGGGGARGIGATGLSEPLPPTFTRDAVIQVETSVVLSVDAHVRLVAEGTVDGRPADGTTLWGPGEHEVAAGSTLRFTEGSPVPVVKGAVGDNADWQSPASDAEDLLTTYSLIFALFLGTMGLPHVLVRFYTNPDGQAARRTTLHVMLLLGLFYLFPTIMGALSRVYLPELLVTGQSDRAVLELPMAVVDNVFGEILGAVVAAGAFAAFLSTSSGLLVSVAGVLSTDVFKSRVRDFRLAAALAGVLPLTAALLLQPSDLSLSVGMSFALAASTFCPVLVLGIWWRKITWVGAAAGMLTGGTLVLTALALTTVSGYTGGWAPWFVQQPGLFTVPLSFLAVIIMSKATHRHIPAETKHIRMRMHAPDRLGLIKDRATGLGDSRAKHVLGRHRR</sequence>
<feature type="transmembrane region" description="Helical" evidence="10">
    <location>
        <begin position="75"/>
        <end position="97"/>
    </location>
</feature>
<name>A0ABW0EGU3_9PSEU</name>
<protein>
    <submittedName>
        <fullName evidence="11">Cation acetate symporter</fullName>
    </submittedName>
</protein>
<keyword evidence="4" id="KW-1003">Cell membrane</keyword>
<keyword evidence="12" id="KW-1185">Reference proteome</keyword>
<dbReference type="Proteomes" id="UP001596157">
    <property type="component" value="Unassembled WGS sequence"/>
</dbReference>
<evidence type="ECO:0000313" key="11">
    <source>
        <dbReference type="EMBL" id="MFC5285451.1"/>
    </source>
</evidence>
<evidence type="ECO:0000256" key="8">
    <source>
        <dbReference type="ARBA" id="ARBA00023136"/>
    </source>
</evidence>
<keyword evidence="6" id="KW-0769">Symport</keyword>
<dbReference type="Gene3D" id="1.20.1730.10">
    <property type="entry name" value="Sodium/glucose cotransporter"/>
    <property type="match status" value="1"/>
</dbReference>
<dbReference type="RefSeq" id="WP_378242397.1">
    <property type="nucleotide sequence ID" value="NZ_JBHSKF010000001.1"/>
</dbReference>
<evidence type="ECO:0000256" key="2">
    <source>
        <dbReference type="ARBA" id="ARBA00006434"/>
    </source>
</evidence>
<dbReference type="CDD" id="cd11480">
    <property type="entry name" value="SLC5sbd_u4"/>
    <property type="match status" value="1"/>
</dbReference>
<feature type="transmembrane region" description="Helical" evidence="10">
    <location>
        <begin position="346"/>
        <end position="370"/>
    </location>
</feature>
<comment type="caution">
    <text evidence="11">The sequence shown here is derived from an EMBL/GenBank/DDBJ whole genome shotgun (WGS) entry which is preliminary data.</text>
</comment>
<dbReference type="InterPro" id="IPR001734">
    <property type="entry name" value="Na/solute_symporter"/>
</dbReference>
<dbReference type="PANTHER" id="PTHR48086:SF6">
    <property type="entry name" value="CATION_ACETATE SYMPORTER ACTP"/>
    <property type="match status" value="1"/>
</dbReference>
<keyword evidence="7 10" id="KW-1133">Transmembrane helix</keyword>
<reference evidence="12" key="1">
    <citation type="journal article" date="2019" name="Int. J. Syst. Evol. Microbiol.">
        <title>The Global Catalogue of Microorganisms (GCM) 10K type strain sequencing project: providing services to taxonomists for standard genome sequencing and annotation.</title>
        <authorList>
            <consortium name="The Broad Institute Genomics Platform"/>
            <consortium name="The Broad Institute Genome Sequencing Center for Infectious Disease"/>
            <person name="Wu L."/>
            <person name="Ma J."/>
        </authorList>
    </citation>
    <scope>NUCLEOTIDE SEQUENCE [LARGE SCALE GENOMIC DNA]</scope>
    <source>
        <strain evidence="12">CCUG 59778</strain>
    </source>
</reference>